<keyword evidence="1" id="KW-0812">Transmembrane</keyword>
<dbReference type="AlphaFoldDB" id="A0A1M7YJA5"/>
<proteinExistence type="predicted"/>
<dbReference type="EMBL" id="FRFE01000039">
    <property type="protein sequence ID" value="SHO52693.1"/>
    <property type="molecule type" value="Genomic_DNA"/>
</dbReference>
<keyword evidence="1" id="KW-0472">Membrane</keyword>
<keyword evidence="3" id="KW-1185">Reference proteome</keyword>
<dbReference type="Proteomes" id="UP000184603">
    <property type="component" value="Unassembled WGS sequence"/>
</dbReference>
<name>A0A1M7YJA5_9BACT</name>
<reference evidence="2 3" key="1">
    <citation type="submission" date="2016-12" db="EMBL/GenBank/DDBJ databases">
        <authorList>
            <person name="Song W.-J."/>
            <person name="Kurnit D.M."/>
        </authorList>
    </citation>
    <scope>NUCLEOTIDE SEQUENCE [LARGE SCALE GENOMIC DNA]</scope>
    <source>
        <strain evidence="2 3">DSM 18488</strain>
    </source>
</reference>
<sequence length="62" mass="7529">MLLLRIFFYTLPVVLFLLALRLTFKYREFHLVWYFSEKSKAVRRIVVPSQSIVNLLFPNKPR</sequence>
<organism evidence="2 3">
    <name type="scientific">Desulfopila aestuarii DSM 18488</name>
    <dbReference type="NCBI Taxonomy" id="1121416"/>
    <lineage>
        <taxon>Bacteria</taxon>
        <taxon>Pseudomonadati</taxon>
        <taxon>Thermodesulfobacteriota</taxon>
        <taxon>Desulfobulbia</taxon>
        <taxon>Desulfobulbales</taxon>
        <taxon>Desulfocapsaceae</taxon>
        <taxon>Desulfopila</taxon>
    </lineage>
</organism>
<protein>
    <submittedName>
        <fullName evidence="2">Uncharacterized protein</fullName>
    </submittedName>
</protein>
<feature type="transmembrane region" description="Helical" evidence="1">
    <location>
        <begin position="6"/>
        <end position="24"/>
    </location>
</feature>
<evidence type="ECO:0000313" key="3">
    <source>
        <dbReference type="Proteomes" id="UP000184603"/>
    </source>
</evidence>
<evidence type="ECO:0000256" key="1">
    <source>
        <dbReference type="SAM" id="Phobius"/>
    </source>
</evidence>
<evidence type="ECO:0000313" key="2">
    <source>
        <dbReference type="EMBL" id="SHO52693.1"/>
    </source>
</evidence>
<accession>A0A1M7YJA5</accession>
<keyword evidence="1" id="KW-1133">Transmembrane helix</keyword>
<dbReference type="STRING" id="1121416.SAMN02745220_04690"/>
<gene>
    <name evidence="2" type="ORF">SAMN02745220_04690</name>
</gene>